<dbReference type="EMBL" id="KN838697">
    <property type="protein sequence ID" value="KIJ97290.1"/>
    <property type="molecule type" value="Genomic_DNA"/>
</dbReference>
<dbReference type="InterPro" id="IPR016024">
    <property type="entry name" value="ARM-type_fold"/>
</dbReference>
<dbReference type="InterPro" id="IPR011989">
    <property type="entry name" value="ARM-like"/>
</dbReference>
<dbReference type="STRING" id="1095629.A0A0C9WX66"/>
<keyword evidence="2" id="KW-0813">Transport</keyword>
<evidence type="ECO:0000256" key="3">
    <source>
        <dbReference type="ARBA" id="ARBA00022927"/>
    </source>
</evidence>
<dbReference type="PANTHER" id="PTHR23316">
    <property type="entry name" value="IMPORTIN ALPHA"/>
    <property type="match status" value="1"/>
</dbReference>
<keyword evidence="6" id="KW-1185">Reference proteome</keyword>
<keyword evidence="3" id="KW-0653">Protein transport</keyword>
<feature type="compositionally biased region" description="Basic and acidic residues" evidence="4">
    <location>
        <begin position="1732"/>
        <end position="1743"/>
    </location>
</feature>
<evidence type="ECO:0000256" key="2">
    <source>
        <dbReference type="ARBA" id="ARBA00022448"/>
    </source>
</evidence>
<reference evidence="5 6" key="1">
    <citation type="submission" date="2014-04" db="EMBL/GenBank/DDBJ databases">
        <authorList>
            <consortium name="DOE Joint Genome Institute"/>
            <person name="Kuo A."/>
            <person name="Kohler A."/>
            <person name="Nagy L.G."/>
            <person name="Floudas D."/>
            <person name="Copeland A."/>
            <person name="Barry K.W."/>
            <person name="Cichocki N."/>
            <person name="Veneault-Fourrey C."/>
            <person name="LaButti K."/>
            <person name="Lindquist E.A."/>
            <person name="Lipzen A."/>
            <person name="Lundell T."/>
            <person name="Morin E."/>
            <person name="Murat C."/>
            <person name="Sun H."/>
            <person name="Tunlid A."/>
            <person name="Henrissat B."/>
            <person name="Grigoriev I.V."/>
            <person name="Hibbett D.S."/>
            <person name="Martin F."/>
            <person name="Nordberg H.P."/>
            <person name="Cantor M.N."/>
            <person name="Hua S.X."/>
        </authorList>
    </citation>
    <scope>NUCLEOTIDE SEQUENCE [LARGE SCALE GENOMIC DNA]</scope>
    <source>
        <strain evidence="5 6">LaAM-08-1</strain>
    </source>
</reference>
<gene>
    <name evidence="5" type="ORF">K443DRAFT_255319</name>
</gene>
<dbReference type="Gene3D" id="1.25.10.10">
    <property type="entry name" value="Leucine-rich Repeat Variant"/>
    <property type="match status" value="5"/>
</dbReference>
<organism evidence="5 6">
    <name type="scientific">Laccaria amethystina LaAM-08-1</name>
    <dbReference type="NCBI Taxonomy" id="1095629"/>
    <lineage>
        <taxon>Eukaryota</taxon>
        <taxon>Fungi</taxon>
        <taxon>Dikarya</taxon>
        <taxon>Basidiomycota</taxon>
        <taxon>Agaricomycotina</taxon>
        <taxon>Agaricomycetes</taxon>
        <taxon>Agaricomycetidae</taxon>
        <taxon>Agaricales</taxon>
        <taxon>Agaricineae</taxon>
        <taxon>Hydnangiaceae</taxon>
        <taxon>Laccaria</taxon>
    </lineage>
</organism>
<evidence type="ECO:0000313" key="5">
    <source>
        <dbReference type="EMBL" id="KIJ97290.1"/>
    </source>
</evidence>
<dbReference type="OrthoDB" id="2969566at2759"/>
<sequence length="1932" mass="214428">MPSQSLDGDSIYSPETTELGEIALARSQFESDVVVPFVKKMQEQRQALENEKRKLEDEKRNTRRENAENWRNKNLMRGNQAKIEEDLAEIEAYKGVLVKRTQDLELEEGLRRRNRTYSEEYIEDSFATLSPKTVVENLTHVSDRIRKHAMNNISTCIGGNKNPPPSIVQFTPDDIAPDLLPKLHQLVSSSAKPAESVLRFAEETISAPSMAKALAITGQCQLLADYLVETNELTSRLAVRCLRQMVRMELPVVKPAYEAMAMAIPKVPVPEPHEQALHPSIDFVKEVAPRIIEDCFNNGLWSAVAPLVCHQITSIRQIALQKIVLLARNDRNQNGIIEADLLDLLDSYYESLSPPPDVVTFFVEILPLVAKRLFHRPPSILWLLNRLGDQNAKITATVIKVFHACVANQDPVVFGMLVKSDVLKKLNDCPALSPEIIKLITALILALAIPHVRAKAVDGIIQFLDHRDSNVVSACLSACKKIVDSTVEDRAHLFAEISKLSVTKKSVLDVYDFAMPACCRDWAASGNFSMIAHYVEHSEPQLRLPAQQVWRDIVRTSPSSRSKIVHDHLLDVVFELCSSHYPDAVSLGADCCTPMAIEITKAGVPPTEKLVGLLGVKDKHLRQAVLRGIQIASESNDGNCQVLLKAGIFKALQSYFEDYPQDPLENTSKILTRLVPFLRSSRKACGGLLQLLESKSSNVRDAARNALLAISNTSIGTRETLRAVILDRLEFPNNSLIEYAVKAIRDWLGPDLAHLNNFPKFFGLIEHADERIQTSALIALTQKLSNADYHESLEKANIMSLLRSLSDSKNSKAVDFVKVALPALALSLARKGHTSDIIDLAGHDQLKVREGAATALETICRGPVPERKQLVEKDIIENLVAREDHLDKTDIHLLASIIPMLIGDYLEAGKIDLIFPLVDHKQEQIRTATSKSIAVLARSKMEARTSLGKALLSQLGQGTPLLREVAADCLSQSLAHDLVTGGDFAQVFSMFSSEDPGVRKPIIAQLRTYIQMSDETTRGRLVEAKILPAILQAYTPEKDDLLDFMTSCLLPMLGPSFAQNDGGVTLFPLLEHEESRLRTSAVQALKNAIDSRDVNMEKMAKASIVLTLHPLTASNDIIRDLWCHILPKTAPYLENRAEIDILFDSLNHDRGNVREAASEAITVLAKTSDASRSCMLPALLYNLERQSPASVPSIAQAISLSGFTFVSNGKEAELLCLIRDGKDVGIAAVEAIIQLLSKGGSYEHERLVRANPDILASALKLHDDQSQRQRSLKLLRNIVVHLSYILFLDEESARALFSLFDDPDPGLSTTLYQTWSNDSRVYESIIFSELIPLLFDGDRLRNPSVTALLRELADSVVPQLVKRRRLDTLVRALRCLSQNLLHFPYVILTEETLDRVHDANVVRAYLEVTRYEIEDCHENVKGWFVAEPLFIPAIGKYLKGRDAAMRRDCSSIIHLLSTGSASRSGRIMNEGIGNFLSWVAVNGEKGAQESSLDALCALFQAAPDHAERLVKDSLPALRDVLGKEDLALGVHRKAFNLLFKIVQQSPHSPVVNGGIIAYVVRWLSPWHTVTDDQCKRFALDICRLIAENSDTGRNSLIDAGILPELVHLTSSQTAYKVTGACMILKALVHTGTFSQHVIAAGLKTSMEHITSPIRKSTLKIKEEKQFVQALAKDVLNLLKQSKQRDVKSLLQAQVPEGLLSQAHPLAASLPPHQEDPPNDEDFILVDSERPRRNWRRSKSERLGSNDSTTLDPEMEEVRESVTGNARHSRSRGDPTRPGAPRSRRTDLSTLPENPNTSDFLQDTPFEEDEDLEEREPSSPSSSQRTVHSIPRPIAPPPLRRAATTTSRLQRSPNDGFLMDPSSPTAPTHFRTTSLSNRPSGGTRRRRNQDDDAEETLTFESEFASNTGERGAASSQGSTRRPPYLSSFGNTRQ</sequence>
<feature type="compositionally biased region" description="Polar residues" evidence="4">
    <location>
        <begin position="1902"/>
        <end position="1918"/>
    </location>
</feature>
<evidence type="ECO:0000313" key="6">
    <source>
        <dbReference type="Proteomes" id="UP000054477"/>
    </source>
</evidence>
<feature type="region of interest" description="Disordered" evidence="4">
    <location>
        <begin position="1732"/>
        <end position="1932"/>
    </location>
</feature>
<feature type="compositionally biased region" description="Polar residues" evidence="4">
    <location>
        <begin position="1861"/>
        <end position="1879"/>
    </location>
</feature>
<dbReference type="SUPFAM" id="SSF48371">
    <property type="entry name" value="ARM repeat"/>
    <property type="match status" value="2"/>
</dbReference>
<dbReference type="Proteomes" id="UP000054477">
    <property type="component" value="Unassembled WGS sequence"/>
</dbReference>
<accession>A0A0C9WX66</accession>
<feature type="compositionally biased region" description="Polar residues" evidence="4">
    <location>
        <begin position="1787"/>
        <end position="1800"/>
    </location>
</feature>
<protein>
    <submittedName>
        <fullName evidence="5">Uncharacterized protein</fullName>
    </submittedName>
</protein>
<evidence type="ECO:0000256" key="1">
    <source>
        <dbReference type="ARBA" id="ARBA00010394"/>
    </source>
</evidence>
<dbReference type="HOGENOM" id="CLU_235640_0_0_1"/>
<reference evidence="6" key="2">
    <citation type="submission" date="2015-01" db="EMBL/GenBank/DDBJ databases">
        <title>Evolutionary Origins and Diversification of the Mycorrhizal Mutualists.</title>
        <authorList>
            <consortium name="DOE Joint Genome Institute"/>
            <consortium name="Mycorrhizal Genomics Consortium"/>
            <person name="Kohler A."/>
            <person name="Kuo A."/>
            <person name="Nagy L.G."/>
            <person name="Floudas D."/>
            <person name="Copeland A."/>
            <person name="Barry K.W."/>
            <person name="Cichocki N."/>
            <person name="Veneault-Fourrey C."/>
            <person name="LaButti K."/>
            <person name="Lindquist E.A."/>
            <person name="Lipzen A."/>
            <person name="Lundell T."/>
            <person name="Morin E."/>
            <person name="Murat C."/>
            <person name="Riley R."/>
            <person name="Ohm R."/>
            <person name="Sun H."/>
            <person name="Tunlid A."/>
            <person name="Henrissat B."/>
            <person name="Grigoriev I.V."/>
            <person name="Hibbett D.S."/>
            <person name="Martin F."/>
        </authorList>
    </citation>
    <scope>NUCLEOTIDE SEQUENCE [LARGE SCALE GENOMIC DNA]</scope>
    <source>
        <strain evidence="6">LaAM-08-1</strain>
    </source>
</reference>
<name>A0A0C9WX66_9AGAR</name>
<proteinExistence type="inferred from homology"/>
<feature type="compositionally biased region" description="Low complexity" evidence="4">
    <location>
        <begin position="1839"/>
        <end position="1851"/>
    </location>
</feature>
<feature type="region of interest" description="Disordered" evidence="4">
    <location>
        <begin position="48"/>
        <end position="69"/>
    </location>
</feature>
<comment type="similarity">
    <text evidence="1">Belongs to the importin alpha family.</text>
</comment>
<feature type="compositionally biased region" description="Acidic residues" evidence="4">
    <location>
        <begin position="1804"/>
        <end position="1813"/>
    </location>
</feature>
<feature type="region of interest" description="Disordered" evidence="4">
    <location>
        <begin position="1707"/>
        <end position="1726"/>
    </location>
</feature>
<dbReference type="GO" id="GO:0015031">
    <property type="term" value="P:protein transport"/>
    <property type="evidence" value="ECO:0007669"/>
    <property type="project" value="UniProtKB-KW"/>
</dbReference>
<evidence type="ECO:0000256" key="4">
    <source>
        <dbReference type="SAM" id="MobiDB-lite"/>
    </source>
</evidence>